<dbReference type="SMART" id="SM00671">
    <property type="entry name" value="SEL1"/>
    <property type="match status" value="4"/>
</dbReference>
<protein>
    <recommendedName>
        <fullName evidence="3">F-box domain-containing protein</fullName>
    </recommendedName>
</protein>
<dbReference type="SUPFAM" id="SSF81901">
    <property type="entry name" value="HCP-like"/>
    <property type="match status" value="1"/>
</dbReference>
<dbReference type="OMA" id="LCYELGC"/>
<organism evidence="1 2">
    <name type="scientific">Thalassiosira oceanica</name>
    <name type="common">Marine diatom</name>
    <dbReference type="NCBI Taxonomy" id="159749"/>
    <lineage>
        <taxon>Eukaryota</taxon>
        <taxon>Sar</taxon>
        <taxon>Stramenopiles</taxon>
        <taxon>Ochrophyta</taxon>
        <taxon>Bacillariophyta</taxon>
        <taxon>Coscinodiscophyceae</taxon>
        <taxon>Thalassiosirophycidae</taxon>
        <taxon>Thalassiosirales</taxon>
        <taxon>Thalassiosiraceae</taxon>
        <taxon>Thalassiosira</taxon>
    </lineage>
</organism>
<dbReference type="PANTHER" id="PTHR43628:SF1">
    <property type="entry name" value="CHITIN SYNTHASE REGULATORY FACTOR 2-RELATED"/>
    <property type="match status" value="1"/>
</dbReference>
<comment type="caution">
    <text evidence="1">The sequence shown here is derived from an EMBL/GenBank/DDBJ whole genome shotgun (WGS) entry which is preliminary data.</text>
</comment>
<dbReference type="InterPro" id="IPR011990">
    <property type="entry name" value="TPR-like_helical_dom_sf"/>
</dbReference>
<keyword evidence="2" id="KW-1185">Reference proteome</keyword>
<dbReference type="Gene3D" id="1.25.40.10">
    <property type="entry name" value="Tetratricopeptide repeat domain"/>
    <property type="match status" value="1"/>
</dbReference>
<sequence length="362" mass="40002">MTKESSAKRTLSELYFANDTKKARADEETAPLTLETLPPELLAISLAGYADWGDLAKLACVQSSWKNLVADSAEFQGRDSKWQLAMSLLHGDDKHAGNSICRHGELESEERALTGNNRGLQRNESLAVKYLQEIAGISVDGRGNNGEFLDLKSVLPGDQSSDEAIDHGMVDEPALIELANCYLHGIGVERNPQLAIHYLVTAYHCKKSLRAAHTLAMLYEYPDMSCDQIKIDVVAAFEWFKAAAANEHVPSMAELALCYELGCGVEQDDSEALEWYTKAANKGCSPSHYSVGEHFEEARGVRMDHEEAVLWYYKAAKLGEEDGFNGLKRLKDTARRIIPECDHGAMNLLNVDAQAMGVMMNE</sequence>
<reference evidence="1 2" key="1">
    <citation type="journal article" date="2012" name="Genome Biol.">
        <title>Genome and low-iron response of an oceanic diatom adapted to chronic iron limitation.</title>
        <authorList>
            <person name="Lommer M."/>
            <person name="Specht M."/>
            <person name="Roy A.S."/>
            <person name="Kraemer L."/>
            <person name="Andreson R."/>
            <person name="Gutowska M.A."/>
            <person name="Wolf J."/>
            <person name="Bergner S.V."/>
            <person name="Schilhabel M.B."/>
            <person name="Klostermeier U.C."/>
            <person name="Beiko R.G."/>
            <person name="Rosenstiel P."/>
            <person name="Hippler M."/>
            <person name="Laroche J."/>
        </authorList>
    </citation>
    <scope>NUCLEOTIDE SEQUENCE [LARGE SCALE GENOMIC DNA]</scope>
    <source>
        <strain evidence="1 2">CCMP1005</strain>
    </source>
</reference>
<dbReference type="PANTHER" id="PTHR43628">
    <property type="entry name" value="ACTIVATOR OF C KINASE PROTEIN 1-RELATED"/>
    <property type="match status" value="1"/>
</dbReference>
<dbReference type="Pfam" id="PF08238">
    <property type="entry name" value="Sel1"/>
    <property type="match status" value="5"/>
</dbReference>
<dbReference type="InterPro" id="IPR052945">
    <property type="entry name" value="Mitotic_Regulator"/>
</dbReference>
<evidence type="ECO:0000313" key="1">
    <source>
        <dbReference type="EMBL" id="EJK75780.1"/>
    </source>
</evidence>
<dbReference type="Proteomes" id="UP000266841">
    <property type="component" value="Unassembled WGS sequence"/>
</dbReference>
<proteinExistence type="predicted"/>
<dbReference type="OrthoDB" id="200229at2759"/>
<accession>K0TEG9</accession>
<dbReference type="eggNOG" id="KOG1550">
    <property type="taxonomic scope" value="Eukaryota"/>
</dbReference>
<dbReference type="AlphaFoldDB" id="K0TEG9"/>
<name>K0TEG9_THAOC</name>
<evidence type="ECO:0008006" key="3">
    <source>
        <dbReference type="Google" id="ProtNLM"/>
    </source>
</evidence>
<gene>
    <name evidence="1" type="ORF">THAOC_02487</name>
</gene>
<dbReference type="EMBL" id="AGNL01002732">
    <property type="protein sequence ID" value="EJK75780.1"/>
    <property type="molecule type" value="Genomic_DNA"/>
</dbReference>
<dbReference type="InterPro" id="IPR006597">
    <property type="entry name" value="Sel1-like"/>
</dbReference>
<evidence type="ECO:0000313" key="2">
    <source>
        <dbReference type="Proteomes" id="UP000266841"/>
    </source>
</evidence>